<feature type="compositionally biased region" description="Acidic residues" evidence="10">
    <location>
        <begin position="370"/>
        <end position="381"/>
    </location>
</feature>
<evidence type="ECO:0000256" key="5">
    <source>
        <dbReference type="ARBA" id="ARBA00022984"/>
    </source>
</evidence>
<dbReference type="AlphaFoldDB" id="A0A3L7JD93"/>
<feature type="compositionally biased region" description="Acidic residues" evidence="10">
    <location>
        <begin position="400"/>
        <end position="414"/>
    </location>
</feature>
<evidence type="ECO:0000256" key="6">
    <source>
        <dbReference type="ARBA" id="ARBA00023316"/>
    </source>
</evidence>
<dbReference type="InterPro" id="IPR001967">
    <property type="entry name" value="Peptidase_S11_N"/>
</dbReference>
<sequence length="434" mass="46005">MRQRSYIAGLLLLCLSATSADANPSIVVDVETGKVLAHEEAFQRWYPASITKIMTAYMAFEAVRSGELSMRSPVRITKRAAAEPPSKMGYPVGTELTLENALKIMLVKSANDIAMAIGEAVGGTRDKFMAMMNERAAELGMTDTHFVNPHGLPEKGQYTTARDFGLLAAHVRREFPQYAGIFSIEALKLPGRGAPVRNTNILIGRMAGADGMKTGYICASGFNLVASATREGRTIVAVVLGALDQQVRAEKAADLLAAGFQTDPATVQDTVQTLPRGGDDGTDVADISNDICTGRAQLDRYDGRDVDGKFIYRSSNIEPMRRDPVTVAVSLGGADGPPARNTGLVDIPVAQPRPTALRDLALETAASEKDDSENTADDPEDTALSSPETSAASAAMNDGPEADEAAETEGDEDPALPTPPAGMPLPQSRPDAVQ</sequence>
<keyword evidence="4" id="KW-0133">Cell shape</keyword>
<feature type="chain" id="PRO_5018215431" evidence="11">
    <location>
        <begin position="23"/>
        <end position="434"/>
    </location>
</feature>
<feature type="binding site" evidence="8">
    <location>
        <position position="213"/>
    </location>
    <ligand>
        <name>substrate</name>
    </ligand>
</feature>
<feature type="active site" description="Proton acceptor" evidence="7">
    <location>
        <position position="52"/>
    </location>
</feature>
<keyword evidence="14" id="KW-1185">Reference proteome</keyword>
<evidence type="ECO:0000256" key="2">
    <source>
        <dbReference type="ARBA" id="ARBA00022729"/>
    </source>
</evidence>
<comment type="similarity">
    <text evidence="1 9">Belongs to the peptidase S11 family.</text>
</comment>
<keyword evidence="13" id="KW-0121">Carboxypeptidase</keyword>
<dbReference type="InterPro" id="IPR012338">
    <property type="entry name" value="Beta-lactam/transpept-like"/>
</dbReference>
<evidence type="ECO:0000256" key="11">
    <source>
        <dbReference type="SAM" id="SignalP"/>
    </source>
</evidence>
<feature type="region of interest" description="Disordered" evidence="10">
    <location>
        <begin position="331"/>
        <end position="352"/>
    </location>
</feature>
<evidence type="ECO:0000256" key="4">
    <source>
        <dbReference type="ARBA" id="ARBA00022960"/>
    </source>
</evidence>
<evidence type="ECO:0000256" key="9">
    <source>
        <dbReference type="RuleBase" id="RU004016"/>
    </source>
</evidence>
<keyword evidence="5" id="KW-0573">Peptidoglycan synthesis</keyword>
<accession>A0A3L7JD93</accession>
<organism evidence="13 14">
    <name type="scientific">Notoacmeibacter ruber</name>
    <dbReference type="NCBI Taxonomy" id="2670375"/>
    <lineage>
        <taxon>Bacteria</taxon>
        <taxon>Pseudomonadati</taxon>
        <taxon>Pseudomonadota</taxon>
        <taxon>Alphaproteobacteria</taxon>
        <taxon>Hyphomicrobiales</taxon>
        <taxon>Notoacmeibacteraceae</taxon>
        <taxon>Notoacmeibacter</taxon>
    </lineage>
</organism>
<feature type="region of interest" description="Disordered" evidence="10">
    <location>
        <begin position="365"/>
        <end position="434"/>
    </location>
</feature>
<evidence type="ECO:0000256" key="8">
    <source>
        <dbReference type="PIRSR" id="PIRSR618044-2"/>
    </source>
</evidence>
<dbReference type="GO" id="GO:0006508">
    <property type="term" value="P:proteolysis"/>
    <property type="evidence" value="ECO:0007669"/>
    <property type="project" value="InterPro"/>
</dbReference>
<name>A0A3L7JD93_9HYPH</name>
<dbReference type="Gene3D" id="3.40.710.10">
    <property type="entry name" value="DD-peptidase/beta-lactamase superfamily"/>
    <property type="match status" value="1"/>
</dbReference>
<evidence type="ECO:0000256" key="1">
    <source>
        <dbReference type="ARBA" id="ARBA00007164"/>
    </source>
</evidence>
<dbReference type="GO" id="GO:0071555">
    <property type="term" value="P:cell wall organization"/>
    <property type="evidence" value="ECO:0007669"/>
    <property type="project" value="UniProtKB-KW"/>
</dbReference>
<keyword evidence="2 11" id="KW-0732">Signal</keyword>
<feature type="compositionally biased region" description="Polar residues" evidence="10">
    <location>
        <begin position="383"/>
        <end position="392"/>
    </location>
</feature>
<dbReference type="EMBL" id="RCWN01000001">
    <property type="protein sequence ID" value="RLQ88646.1"/>
    <property type="molecule type" value="Genomic_DNA"/>
</dbReference>
<dbReference type="SUPFAM" id="SSF56601">
    <property type="entry name" value="beta-lactamase/transpeptidase-like"/>
    <property type="match status" value="1"/>
</dbReference>
<feature type="active site" description="Acyl-ester intermediate" evidence="7">
    <location>
        <position position="49"/>
    </location>
</feature>
<feature type="domain" description="Peptidase S11 D-alanyl-D-alanine carboxypeptidase A N-terminal" evidence="12">
    <location>
        <begin position="18"/>
        <end position="242"/>
    </location>
</feature>
<evidence type="ECO:0000256" key="3">
    <source>
        <dbReference type="ARBA" id="ARBA00022801"/>
    </source>
</evidence>
<reference evidence="13 14" key="1">
    <citation type="submission" date="2018-10" db="EMBL/GenBank/DDBJ databases">
        <title>Notoacmeibacter sp. M2BS9Y-3-1, whole genome shotgun sequence.</title>
        <authorList>
            <person name="Tuo L."/>
        </authorList>
    </citation>
    <scope>NUCLEOTIDE SEQUENCE [LARGE SCALE GENOMIC DNA]</scope>
    <source>
        <strain evidence="13 14">M2BS9Y-3-1</strain>
    </source>
</reference>
<dbReference type="GO" id="GO:0009252">
    <property type="term" value="P:peptidoglycan biosynthetic process"/>
    <property type="evidence" value="ECO:0007669"/>
    <property type="project" value="UniProtKB-KW"/>
</dbReference>
<gene>
    <name evidence="13" type="ORF">D8780_10925</name>
</gene>
<dbReference type="PANTHER" id="PTHR21581">
    <property type="entry name" value="D-ALANYL-D-ALANINE CARBOXYPEPTIDASE"/>
    <property type="match status" value="1"/>
</dbReference>
<proteinExistence type="inferred from homology"/>
<dbReference type="Proteomes" id="UP000281094">
    <property type="component" value="Unassembled WGS sequence"/>
</dbReference>
<dbReference type="GO" id="GO:0009002">
    <property type="term" value="F:serine-type D-Ala-D-Ala carboxypeptidase activity"/>
    <property type="evidence" value="ECO:0007669"/>
    <property type="project" value="InterPro"/>
</dbReference>
<dbReference type="PRINTS" id="PR00725">
    <property type="entry name" value="DADACBPTASE1"/>
</dbReference>
<evidence type="ECO:0000256" key="7">
    <source>
        <dbReference type="PIRSR" id="PIRSR618044-1"/>
    </source>
</evidence>
<evidence type="ECO:0000256" key="10">
    <source>
        <dbReference type="SAM" id="MobiDB-lite"/>
    </source>
</evidence>
<dbReference type="GO" id="GO:0008360">
    <property type="term" value="P:regulation of cell shape"/>
    <property type="evidence" value="ECO:0007669"/>
    <property type="project" value="UniProtKB-KW"/>
</dbReference>
<dbReference type="PANTHER" id="PTHR21581:SF6">
    <property type="entry name" value="TRAFFICKING PROTEIN PARTICLE COMPLEX SUBUNIT 12"/>
    <property type="match status" value="1"/>
</dbReference>
<feature type="active site" evidence="7">
    <location>
        <position position="109"/>
    </location>
</feature>
<dbReference type="InterPro" id="IPR018044">
    <property type="entry name" value="Peptidase_S11"/>
</dbReference>
<dbReference type="Pfam" id="PF00768">
    <property type="entry name" value="Peptidase_S11"/>
    <property type="match status" value="1"/>
</dbReference>
<evidence type="ECO:0000313" key="13">
    <source>
        <dbReference type="EMBL" id="RLQ88646.1"/>
    </source>
</evidence>
<keyword evidence="13" id="KW-0645">Protease</keyword>
<keyword evidence="3" id="KW-0378">Hydrolase</keyword>
<evidence type="ECO:0000313" key="14">
    <source>
        <dbReference type="Proteomes" id="UP000281094"/>
    </source>
</evidence>
<protein>
    <submittedName>
        <fullName evidence="13">D-alanyl-D-alanine carboxypeptidase</fullName>
    </submittedName>
</protein>
<keyword evidence="6" id="KW-0961">Cell wall biogenesis/degradation</keyword>
<feature type="signal peptide" evidence="11">
    <location>
        <begin position="1"/>
        <end position="22"/>
    </location>
</feature>
<evidence type="ECO:0000259" key="12">
    <source>
        <dbReference type="Pfam" id="PF00768"/>
    </source>
</evidence>
<comment type="caution">
    <text evidence="13">The sequence shown here is derived from an EMBL/GenBank/DDBJ whole genome shotgun (WGS) entry which is preliminary data.</text>
</comment>